<accession>A0A8J3Z040</accession>
<organism evidence="2 3">
    <name type="scientific">Virgisporangium aurantiacum</name>
    <dbReference type="NCBI Taxonomy" id="175570"/>
    <lineage>
        <taxon>Bacteria</taxon>
        <taxon>Bacillati</taxon>
        <taxon>Actinomycetota</taxon>
        <taxon>Actinomycetes</taxon>
        <taxon>Micromonosporales</taxon>
        <taxon>Micromonosporaceae</taxon>
        <taxon>Virgisporangium</taxon>
    </lineage>
</organism>
<dbReference type="EMBL" id="BOPG01000003">
    <property type="protein sequence ID" value="GIJ52805.1"/>
    <property type="molecule type" value="Genomic_DNA"/>
</dbReference>
<proteinExistence type="predicted"/>
<evidence type="ECO:0000256" key="1">
    <source>
        <dbReference type="SAM" id="MobiDB-lite"/>
    </source>
</evidence>
<protein>
    <submittedName>
        <fullName evidence="2">Uncharacterized protein</fullName>
    </submittedName>
</protein>
<name>A0A8J3Z040_9ACTN</name>
<evidence type="ECO:0000313" key="2">
    <source>
        <dbReference type="EMBL" id="GIJ52805.1"/>
    </source>
</evidence>
<evidence type="ECO:0000313" key="3">
    <source>
        <dbReference type="Proteomes" id="UP000612585"/>
    </source>
</evidence>
<comment type="caution">
    <text evidence="2">The sequence shown here is derived from an EMBL/GenBank/DDBJ whole genome shotgun (WGS) entry which is preliminary data.</text>
</comment>
<gene>
    <name evidence="2" type="ORF">Vau01_003210</name>
</gene>
<keyword evidence="3" id="KW-1185">Reference proteome</keyword>
<sequence>MASHVARAASPLRRTRRRARPRAAPGSRGIPGLRRQVPVRTRKRTVYLDVFDPTTRTNFELDGAHDRLTRSPDEVRAEVSAILTAVA</sequence>
<dbReference type="Proteomes" id="UP000612585">
    <property type="component" value="Unassembled WGS sequence"/>
</dbReference>
<feature type="region of interest" description="Disordered" evidence="1">
    <location>
        <begin position="1"/>
        <end position="37"/>
    </location>
</feature>
<dbReference type="AlphaFoldDB" id="A0A8J3Z040"/>
<reference evidence="2" key="1">
    <citation type="submission" date="2021-01" db="EMBL/GenBank/DDBJ databases">
        <title>Whole genome shotgun sequence of Virgisporangium aurantiacum NBRC 16421.</title>
        <authorList>
            <person name="Komaki H."/>
            <person name="Tamura T."/>
        </authorList>
    </citation>
    <scope>NUCLEOTIDE SEQUENCE</scope>
    <source>
        <strain evidence="2">NBRC 16421</strain>
    </source>
</reference>
<feature type="compositionally biased region" description="Low complexity" evidence="1">
    <location>
        <begin position="1"/>
        <end position="12"/>
    </location>
</feature>